<dbReference type="Pfam" id="PF01909">
    <property type="entry name" value="NTP_transf_2"/>
    <property type="match status" value="1"/>
</dbReference>
<gene>
    <name evidence="2" type="ORF">CO051_03525</name>
</gene>
<dbReference type="CDD" id="cd05403">
    <property type="entry name" value="NT_KNTase_like"/>
    <property type="match status" value="1"/>
</dbReference>
<dbReference type="InterPro" id="IPR043519">
    <property type="entry name" value="NT_sf"/>
</dbReference>
<reference evidence="3" key="1">
    <citation type="submission" date="2017-09" db="EMBL/GenBank/DDBJ databases">
        <title>Depth-based differentiation of microbial function through sediment-hosted aquifers and enrichment of novel symbionts in the deep terrestrial subsurface.</title>
        <authorList>
            <person name="Probst A.J."/>
            <person name="Ladd B."/>
            <person name="Jarett J.K."/>
            <person name="Geller-Mcgrath D.E."/>
            <person name="Sieber C.M.K."/>
            <person name="Emerson J.B."/>
            <person name="Anantharaman K."/>
            <person name="Thomas B.C."/>
            <person name="Malmstrom R."/>
            <person name="Stieglmeier M."/>
            <person name="Klingl A."/>
            <person name="Woyke T."/>
            <person name="Ryan C.M."/>
            <person name="Banfield J.F."/>
        </authorList>
    </citation>
    <scope>NUCLEOTIDE SEQUENCE [LARGE SCALE GENOMIC DNA]</scope>
</reference>
<dbReference type="InterPro" id="IPR002934">
    <property type="entry name" value="Polymerase_NTP_transf_dom"/>
</dbReference>
<dbReference type="Gene3D" id="3.30.460.10">
    <property type="entry name" value="Beta Polymerase, domain 2"/>
    <property type="match status" value="1"/>
</dbReference>
<accession>A0A2M8EZ25</accession>
<dbReference type="PANTHER" id="PTHR33933">
    <property type="entry name" value="NUCLEOTIDYLTRANSFERASE"/>
    <property type="match status" value="1"/>
</dbReference>
<dbReference type="EMBL" id="PFSC01000098">
    <property type="protein sequence ID" value="PJC31991.1"/>
    <property type="molecule type" value="Genomic_DNA"/>
</dbReference>
<comment type="caution">
    <text evidence="2">The sequence shown here is derived from an EMBL/GenBank/DDBJ whole genome shotgun (WGS) entry which is preliminary data.</text>
</comment>
<dbReference type="PANTHER" id="PTHR33933:SF1">
    <property type="entry name" value="PROTEIN ADENYLYLTRANSFERASE MNTA-RELATED"/>
    <property type="match status" value="1"/>
</dbReference>
<dbReference type="AlphaFoldDB" id="A0A2M8EZ25"/>
<proteinExistence type="predicted"/>
<evidence type="ECO:0000313" key="3">
    <source>
        <dbReference type="Proteomes" id="UP000231383"/>
    </source>
</evidence>
<name>A0A2M8EZ25_9BACT</name>
<dbReference type="GO" id="GO:0016779">
    <property type="term" value="F:nucleotidyltransferase activity"/>
    <property type="evidence" value="ECO:0007669"/>
    <property type="project" value="InterPro"/>
</dbReference>
<dbReference type="SUPFAM" id="SSF81301">
    <property type="entry name" value="Nucleotidyltransferase"/>
    <property type="match status" value="1"/>
</dbReference>
<dbReference type="InterPro" id="IPR052548">
    <property type="entry name" value="Type_VII_TA_antitoxin"/>
</dbReference>
<organism evidence="2 3">
    <name type="scientific">Candidatus Roizmanbacteria bacterium CG_4_9_14_0_2_um_filter_39_13</name>
    <dbReference type="NCBI Taxonomy" id="1974839"/>
    <lineage>
        <taxon>Bacteria</taxon>
        <taxon>Candidatus Roizmaniibacteriota</taxon>
    </lineage>
</organism>
<feature type="domain" description="Polymerase nucleotidyl transferase" evidence="1">
    <location>
        <begin position="11"/>
        <end position="84"/>
    </location>
</feature>
<sequence>MTTPSLYQKKIKMIVKGFQEINPEKILLFGSASSGNINKDSDIDICVVTNTNDSLKTKQQLKNIIWNNAIGFEPEIDIHVYSPSVYADRLKRHDPFISEISKGKILYER</sequence>
<evidence type="ECO:0000259" key="1">
    <source>
        <dbReference type="Pfam" id="PF01909"/>
    </source>
</evidence>
<protein>
    <recommendedName>
        <fullName evidence="1">Polymerase nucleotidyl transferase domain-containing protein</fullName>
    </recommendedName>
</protein>
<dbReference type="Proteomes" id="UP000231383">
    <property type="component" value="Unassembled WGS sequence"/>
</dbReference>
<evidence type="ECO:0000313" key="2">
    <source>
        <dbReference type="EMBL" id="PJC31991.1"/>
    </source>
</evidence>